<proteinExistence type="predicted"/>
<gene>
    <name evidence="1" type="ORF">PSYICH_LOCUS12444</name>
</gene>
<reference evidence="1" key="1">
    <citation type="submission" date="2022-01" db="EMBL/GenBank/DDBJ databases">
        <authorList>
            <person name="King R."/>
        </authorList>
    </citation>
    <scope>NUCLEOTIDE SEQUENCE</scope>
</reference>
<accession>A0A9P0D0Y2</accession>
<keyword evidence="2" id="KW-1185">Reference proteome</keyword>
<evidence type="ECO:0000313" key="2">
    <source>
        <dbReference type="Proteomes" id="UP001153636"/>
    </source>
</evidence>
<dbReference type="Proteomes" id="UP001153636">
    <property type="component" value="Chromosome 6"/>
</dbReference>
<name>A0A9P0D0Y2_9CUCU</name>
<evidence type="ECO:0000313" key="1">
    <source>
        <dbReference type="EMBL" id="CAH1111900.1"/>
    </source>
</evidence>
<dbReference type="AlphaFoldDB" id="A0A9P0D0Y2"/>
<protein>
    <submittedName>
        <fullName evidence="1">Uncharacterized protein</fullName>
    </submittedName>
</protein>
<dbReference type="EMBL" id="OV651818">
    <property type="protein sequence ID" value="CAH1111900.1"/>
    <property type="molecule type" value="Genomic_DNA"/>
</dbReference>
<organism evidence="1 2">
    <name type="scientific">Psylliodes chrysocephalus</name>
    <dbReference type="NCBI Taxonomy" id="3402493"/>
    <lineage>
        <taxon>Eukaryota</taxon>
        <taxon>Metazoa</taxon>
        <taxon>Ecdysozoa</taxon>
        <taxon>Arthropoda</taxon>
        <taxon>Hexapoda</taxon>
        <taxon>Insecta</taxon>
        <taxon>Pterygota</taxon>
        <taxon>Neoptera</taxon>
        <taxon>Endopterygota</taxon>
        <taxon>Coleoptera</taxon>
        <taxon>Polyphaga</taxon>
        <taxon>Cucujiformia</taxon>
        <taxon>Chrysomeloidea</taxon>
        <taxon>Chrysomelidae</taxon>
        <taxon>Galerucinae</taxon>
        <taxon>Alticini</taxon>
        <taxon>Psylliodes</taxon>
    </lineage>
</organism>
<sequence length="115" mass="13109">MEMNEKNSKVSEPLNILIPNSRIDSDIESDEEVMLPSAQIAYPVTNNLFDKTYEETLKFNTLTTVQAAYEIAVSDDEEVEIRDNEALKLQADIEEEVQITDEHNTGRSKEALNFK</sequence>